<dbReference type="PANTHER" id="PTHR31760">
    <property type="entry name" value="S-ADENOSYL-L-METHIONINE-DEPENDENT METHYLTRANSFERASES SUPERFAMILY PROTEIN"/>
    <property type="match status" value="1"/>
</dbReference>
<evidence type="ECO:0000256" key="6">
    <source>
        <dbReference type="HAMAP-Rule" id="MF_00074"/>
    </source>
</evidence>
<dbReference type="AlphaFoldDB" id="A0A1I3SIT5"/>
<evidence type="ECO:0000313" key="7">
    <source>
        <dbReference type="EMBL" id="SFJ58605.1"/>
    </source>
</evidence>
<feature type="binding site" evidence="6">
    <location>
        <position position="138"/>
    </location>
    <ligand>
        <name>S-adenosyl-L-methionine</name>
        <dbReference type="ChEBI" id="CHEBI:59789"/>
    </ligand>
</feature>
<evidence type="ECO:0000256" key="3">
    <source>
        <dbReference type="ARBA" id="ARBA00022603"/>
    </source>
</evidence>
<dbReference type="PIRSF" id="PIRSF003078">
    <property type="entry name" value="GidB"/>
    <property type="match status" value="1"/>
</dbReference>
<dbReference type="PANTHER" id="PTHR31760:SF0">
    <property type="entry name" value="S-ADENOSYL-L-METHIONINE-DEPENDENT METHYLTRANSFERASES SUPERFAMILY PROTEIN"/>
    <property type="match status" value="1"/>
</dbReference>
<comment type="subcellular location">
    <subcellularLocation>
        <location evidence="6">Cytoplasm</location>
    </subcellularLocation>
</comment>
<keyword evidence="8" id="KW-1185">Reference proteome</keyword>
<accession>A0A1I3SIT5</accession>
<dbReference type="EMBL" id="FORH01000004">
    <property type="protein sequence ID" value="SFJ58605.1"/>
    <property type="molecule type" value="Genomic_DNA"/>
</dbReference>
<dbReference type="InterPro" id="IPR003682">
    <property type="entry name" value="rRNA_ssu_MeTfrase_G"/>
</dbReference>
<gene>
    <name evidence="6" type="primary">rsmG</name>
    <name evidence="7" type="ORF">SAMN04487991_2484</name>
</gene>
<keyword evidence="5 6" id="KW-0949">S-adenosyl-L-methionine</keyword>
<protein>
    <recommendedName>
        <fullName evidence="6">Ribosomal RNA small subunit methyltransferase G</fullName>
        <ecNumber evidence="6">2.1.1.170</ecNumber>
    </recommendedName>
    <alternativeName>
        <fullName evidence="6">16S rRNA 7-methylguanosine methyltransferase</fullName>
        <shortName evidence="6">16S rRNA m7G methyltransferase</shortName>
    </alternativeName>
</protein>
<feature type="binding site" evidence="6">
    <location>
        <begin position="124"/>
        <end position="125"/>
    </location>
    <ligand>
        <name>S-adenosyl-L-methionine</name>
        <dbReference type="ChEBI" id="CHEBI:59789"/>
    </ligand>
</feature>
<dbReference type="InterPro" id="IPR029063">
    <property type="entry name" value="SAM-dependent_MTases_sf"/>
</dbReference>
<comment type="similarity">
    <text evidence="6">Belongs to the methyltransferase superfamily. RNA methyltransferase RsmG family.</text>
</comment>
<comment type="function">
    <text evidence="6">Specifically methylates the N7 position of guanine in position 527 of 16S rRNA.</text>
</comment>
<dbReference type="GO" id="GO:0070043">
    <property type="term" value="F:rRNA (guanine-N7-)-methyltransferase activity"/>
    <property type="evidence" value="ECO:0007669"/>
    <property type="project" value="UniProtKB-UniRule"/>
</dbReference>
<evidence type="ECO:0000256" key="1">
    <source>
        <dbReference type="ARBA" id="ARBA00022490"/>
    </source>
</evidence>
<dbReference type="EC" id="2.1.1.170" evidence="6"/>
<reference evidence="8" key="1">
    <citation type="submission" date="2016-10" db="EMBL/GenBank/DDBJ databases">
        <authorList>
            <person name="Varghese N."/>
            <person name="Submissions S."/>
        </authorList>
    </citation>
    <scope>NUCLEOTIDE SEQUENCE [LARGE SCALE GENOMIC DNA]</scope>
    <source>
        <strain evidence="8">DSM 26471</strain>
    </source>
</reference>
<dbReference type="HAMAP" id="MF_00074">
    <property type="entry name" value="16SrRNA_methyltr_G"/>
    <property type="match status" value="1"/>
</dbReference>
<sequence>MRSEEFGGLNVSRETLERLETYHELLKKWNPVINLVAKSTIDSAWERHFLDSAQVFSLAPQGVRKWCDLGSGGGFPGLVCATLAAEFSPETEFTLVESDQRKATFLRTVARELGLKVTVLSKRIEQVEPLGADLISARALAALPKLLEFTERHLEPGGYALFQKGESFRKELSESLESWRFSHEEYPSITDASSVILRLGDIERV</sequence>
<keyword evidence="3 6" id="KW-0489">Methyltransferase</keyword>
<evidence type="ECO:0000256" key="5">
    <source>
        <dbReference type="ARBA" id="ARBA00022691"/>
    </source>
</evidence>
<organism evidence="7 8">
    <name type="scientific">Celeribacter neptunius</name>
    <dbReference type="NCBI Taxonomy" id="588602"/>
    <lineage>
        <taxon>Bacteria</taxon>
        <taxon>Pseudomonadati</taxon>
        <taxon>Pseudomonadota</taxon>
        <taxon>Alphaproteobacteria</taxon>
        <taxon>Rhodobacterales</taxon>
        <taxon>Roseobacteraceae</taxon>
        <taxon>Celeribacter</taxon>
    </lineage>
</organism>
<keyword evidence="4 6" id="KW-0808">Transferase</keyword>
<feature type="binding site" evidence="6">
    <location>
        <position position="75"/>
    </location>
    <ligand>
        <name>S-adenosyl-L-methionine</name>
        <dbReference type="ChEBI" id="CHEBI:59789"/>
    </ligand>
</feature>
<dbReference type="Pfam" id="PF02527">
    <property type="entry name" value="GidB"/>
    <property type="match status" value="1"/>
</dbReference>
<comment type="catalytic activity">
    <reaction evidence="6">
        <text>guanosine(527) in 16S rRNA + S-adenosyl-L-methionine = N(7)-methylguanosine(527) in 16S rRNA + S-adenosyl-L-homocysteine</text>
        <dbReference type="Rhea" id="RHEA:42732"/>
        <dbReference type="Rhea" id="RHEA-COMP:10209"/>
        <dbReference type="Rhea" id="RHEA-COMP:10210"/>
        <dbReference type="ChEBI" id="CHEBI:57856"/>
        <dbReference type="ChEBI" id="CHEBI:59789"/>
        <dbReference type="ChEBI" id="CHEBI:74269"/>
        <dbReference type="ChEBI" id="CHEBI:74480"/>
        <dbReference type="EC" id="2.1.1.170"/>
    </reaction>
</comment>
<dbReference type="Proteomes" id="UP000199630">
    <property type="component" value="Unassembled WGS sequence"/>
</dbReference>
<name>A0A1I3SIT5_9RHOB</name>
<keyword evidence="2 6" id="KW-0698">rRNA processing</keyword>
<dbReference type="RefSeq" id="WP_090061006.1">
    <property type="nucleotide sequence ID" value="NZ_FORH01000004.1"/>
</dbReference>
<dbReference type="OrthoDB" id="9808773at2"/>
<evidence type="ECO:0000313" key="8">
    <source>
        <dbReference type="Proteomes" id="UP000199630"/>
    </source>
</evidence>
<evidence type="ECO:0000256" key="2">
    <source>
        <dbReference type="ARBA" id="ARBA00022552"/>
    </source>
</evidence>
<proteinExistence type="inferred from homology"/>
<dbReference type="NCBIfam" id="TIGR00138">
    <property type="entry name" value="rsmG_gidB"/>
    <property type="match status" value="1"/>
</dbReference>
<dbReference type="GO" id="GO:0005829">
    <property type="term" value="C:cytosol"/>
    <property type="evidence" value="ECO:0007669"/>
    <property type="project" value="TreeGrafter"/>
</dbReference>
<dbReference type="STRING" id="588602.SAMN04487991_2484"/>
<dbReference type="SUPFAM" id="SSF53335">
    <property type="entry name" value="S-adenosyl-L-methionine-dependent methyltransferases"/>
    <property type="match status" value="1"/>
</dbReference>
<keyword evidence="1 6" id="KW-0963">Cytoplasm</keyword>
<dbReference type="Gene3D" id="3.40.50.150">
    <property type="entry name" value="Vaccinia Virus protein VP39"/>
    <property type="match status" value="1"/>
</dbReference>
<comment type="caution">
    <text evidence="6">Lacks conserved residue(s) required for the propagation of feature annotation.</text>
</comment>
<feature type="binding site" evidence="6">
    <location>
        <position position="70"/>
    </location>
    <ligand>
        <name>S-adenosyl-L-methionine</name>
        <dbReference type="ChEBI" id="CHEBI:59789"/>
    </ligand>
</feature>
<evidence type="ECO:0000256" key="4">
    <source>
        <dbReference type="ARBA" id="ARBA00022679"/>
    </source>
</evidence>